<protein>
    <submittedName>
        <fullName evidence="7">Threonine/homoserine/homoserine lactone efflux protein</fullName>
    </submittedName>
</protein>
<evidence type="ECO:0000256" key="5">
    <source>
        <dbReference type="ARBA" id="ARBA00023136"/>
    </source>
</evidence>
<dbReference type="GO" id="GO:0005886">
    <property type="term" value="C:plasma membrane"/>
    <property type="evidence" value="ECO:0007669"/>
    <property type="project" value="UniProtKB-SubCell"/>
</dbReference>
<feature type="transmembrane region" description="Helical" evidence="6">
    <location>
        <begin position="39"/>
        <end position="63"/>
    </location>
</feature>
<gene>
    <name evidence="7" type="ORF">FHS13_001958</name>
</gene>
<evidence type="ECO:0000256" key="1">
    <source>
        <dbReference type="ARBA" id="ARBA00004651"/>
    </source>
</evidence>
<keyword evidence="2" id="KW-1003">Cell membrane</keyword>
<comment type="caution">
    <text evidence="7">The sequence shown here is derived from an EMBL/GenBank/DDBJ whole genome shotgun (WGS) entry which is preliminary data.</text>
</comment>
<comment type="subcellular location">
    <subcellularLocation>
        <location evidence="1">Cell membrane</location>
        <topology evidence="1">Multi-pass membrane protein</topology>
    </subcellularLocation>
</comment>
<keyword evidence="8" id="KW-1185">Reference proteome</keyword>
<evidence type="ECO:0000256" key="2">
    <source>
        <dbReference type="ARBA" id="ARBA00022475"/>
    </source>
</evidence>
<dbReference type="EMBL" id="JACHJO010000005">
    <property type="protein sequence ID" value="MBB6120007.1"/>
    <property type="molecule type" value="Genomic_DNA"/>
</dbReference>
<dbReference type="GO" id="GO:0015171">
    <property type="term" value="F:amino acid transmembrane transporter activity"/>
    <property type="evidence" value="ECO:0007669"/>
    <property type="project" value="TreeGrafter"/>
</dbReference>
<reference evidence="7 8" key="1">
    <citation type="submission" date="2020-08" db="EMBL/GenBank/DDBJ databases">
        <title>Genomic Encyclopedia of Type Strains, Phase III (KMG-III): the genomes of soil and plant-associated and newly described type strains.</title>
        <authorList>
            <person name="Whitman W."/>
        </authorList>
    </citation>
    <scope>NUCLEOTIDE SEQUENCE [LARGE SCALE GENOMIC DNA]</scope>
    <source>
        <strain evidence="7 8">CECT 8712</strain>
    </source>
</reference>
<feature type="transmembrane region" description="Helical" evidence="6">
    <location>
        <begin position="6"/>
        <end position="27"/>
    </location>
</feature>
<dbReference type="InterPro" id="IPR001123">
    <property type="entry name" value="LeuE-type"/>
</dbReference>
<proteinExistence type="predicted"/>
<evidence type="ECO:0000256" key="4">
    <source>
        <dbReference type="ARBA" id="ARBA00022989"/>
    </source>
</evidence>
<dbReference type="PANTHER" id="PTHR30086:SF20">
    <property type="entry name" value="ARGININE EXPORTER PROTEIN ARGO-RELATED"/>
    <property type="match status" value="1"/>
</dbReference>
<dbReference type="Pfam" id="PF01810">
    <property type="entry name" value="LysE"/>
    <property type="match status" value="1"/>
</dbReference>
<keyword evidence="4 6" id="KW-1133">Transmembrane helix</keyword>
<evidence type="ECO:0000313" key="8">
    <source>
        <dbReference type="Proteomes" id="UP000536604"/>
    </source>
</evidence>
<feature type="transmembrane region" description="Helical" evidence="6">
    <location>
        <begin position="186"/>
        <end position="206"/>
    </location>
</feature>
<organism evidence="7 8">
    <name type="scientific">Nocardiopsis algeriensis</name>
    <dbReference type="NCBI Taxonomy" id="1478215"/>
    <lineage>
        <taxon>Bacteria</taxon>
        <taxon>Bacillati</taxon>
        <taxon>Actinomycetota</taxon>
        <taxon>Actinomycetes</taxon>
        <taxon>Streptosporangiales</taxon>
        <taxon>Nocardiopsidaceae</taxon>
        <taxon>Nocardiopsis</taxon>
    </lineage>
</organism>
<dbReference type="AlphaFoldDB" id="A0A841IMP7"/>
<evidence type="ECO:0000313" key="7">
    <source>
        <dbReference type="EMBL" id="MBB6120007.1"/>
    </source>
</evidence>
<evidence type="ECO:0000256" key="6">
    <source>
        <dbReference type="SAM" id="Phobius"/>
    </source>
</evidence>
<feature type="transmembrane region" description="Helical" evidence="6">
    <location>
        <begin position="111"/>
        <end position="138"/>
    </location>
</feature>
<sequence>MTTALVTGFGFGFMVAAQVGPIWLLCLRSVLRGGIALGLAIGAGAALVDAGYALLGIAGVAALLTTWEALGTVVGILGVLVLVLLALRALRSALSRPTEQQTNRELTSPRAAFVVGLAATASNPLTILAWAAVFAAVSSATPDMGSLTPWTMLAGVGAGTFTWFALLSLAASVLGRFTDPRFHRGVDMAAAIGLLLFAAVLAWRVLAP</sequence>
<dbReference type="RefSeq" id="WP_184290625.1">
    <property type="nucleotide sequence ID" value="NZ_JACHJO010000005.1"/>
</dbReference>
<keyword evidence="5 6" id="KW-0472">Membrane</keyword>
<evidence type="ECO:0000256" key="3">
    <source>
        <dbReference type="ARBA" id="ARBA00022692"/>
    </source>
</evidence>
<name>A0A841IMP7_9ACTN</name>
<dbReference type="Proteomes" id="UP000536604">
    <property type="component" value="Unassembled WGS sequence"/>
</dbReference>
<feature type="transmembrane region" description="Helical" evidence="6">
    <location>
        <begin position="69"/>
        <end position="90"/>
    </location>
</feature>
<keyword evidence="3 6" id="KW-0812">Transmembrane</keyword>
<dbReference type="PANTHER" id="PTHR30086">
    <property type="entry name" value="ARGININE EXPORTER PROTEIN ARGO"/>
    <property type="match status" value="1"/>
</dbReference>
<accession>A0A841IMP7</accession>
<feature type="transmembrane region" description="Helical" evidence="6">
    <location>
        <begin position="150"/>
        <end position="174"/>
    </location>
</feature>